<gene>
    <name evidence="1" type="ORF">BDN72DRAFT_897689</name>
</gene>
<dbReference type="Proteomes" id="UP000308600">
    <property type="component" value="Unassembled WGS sequence"/>
</dbReference>
<dbReference type="EMBL" id="ML208340">
    <property type="protein sequence ID" value="TFK68965.1"/>
    <property type="molecule type" value="Genomic_DNA"/>
</dbReference>
<evidence type="ECO:0000313" key="1">
    <source>
        <dbReference type="EMBL" id="TFK68965.1"/>
    </source>
</evidence>
<keyword evidence="2" id="KW-1185">Reference proteome</keyword>
<organism evidence="1 2">
    <name type="scientific">Pluteus cervinus</name>
    <dbReference type="NCBI Taxonomy" id="181527"/>
    <lineage>
        <taxon>Eukaryota</taxon>
        <taxon>Fungi</taxon>
        <taxon>Dikarya</taxon>
        <taxon>Basidiomycota</taxon>
        <taxon>Agaricomycotina</taxon>
        <taxon>Agaricomycetes</taxon>
        <taxon>Agaricomycetidae</taxon>
        <taxon>Agaricales</taxon>
        <taxon>Pluteineae</taxon>
        <taxon>Pluteaceae</taxon>
        <taxon>Pluteus</taxon>
    </lineage>
</organism>
<reference evidence="1 2" key="1">
    <citation type="journal article" date="2019" name="Nat. Ecol. Evol.">
        <title>Megaphylogeny resolves global patterns of mushroom evolution.</title>
        <authorList>
            <person name="Varga T."/>
            <person name="Krizsan K."/>
            <person name="Foldi C."/>
            <person name="Dima B."/>
            <person name="Sanchez-Garcia M."/>
            <person name="Sanchez-Ramirez S."/>
            <person name="Szollosi G.J."/>
            <person name="Szarkandi J.G."/>
            <person name="Papp V."/>
            <person name="Albert L."/>
            <person name="Andreopoulos W."/>
            <person name="Angelini C."/>
            <person name="Antonin V."/>
            <person name="Barry K.W."/>
            <person name="Bougher N.L."/>
            <person name="Buchanan P."/>
            <person name="Buyck B."/>
            <person name="Bense V."/>
            <person name="Catcheside P."/>
            <person name="Chovatia M."/>
            <person name="Cooper J."/>
            <person name="Damon W."/>
            <person name="Desjardin D."/>
            <person name="Finy P."/>
            <person name="Geml J."/>
            <person name="Haridas S."/>
            <person name="Hughes K."/>
            <person name="Justo A."/>
            <person name="Karasinski D."/>
            <person name="Kautmanova I."/>
            <person name="Kiss B."/>
            <person name="Kocsube S."/>
            <person name="Kotiranta H."/>
            <person name="LaButti K.M."/>
            <person name="Lechner B.E."/>
            <person name="Liimatainen K."/>
            <person name="Lipzen A."/>
            <person name="Lukacs Z."/>
            <person name="Mihaltcheva S."/>
            <person name="Morgado L.N."/>
            <person name="Niskanen T."/>
            <person name="Noordeloos M.E."/>
            <person name="Ohm R.A."/>
            <person name="Ortiz-Santana B."/>
            <person name="Ovrebo C."/>
            <person name="Racz N."/>
            <person name="Riley R."/>
            <person name="Savchenko A."/>
            <person name="Shiryaev A."/>
            <person name="Soop K."/>
            <person name="Spirin V."/>
            <person name="Szebenyi C."/>
            <person name="Tomsovsky M."/>
            <person name="Tulloss R.E."/>
            <person name="Uehling J."/>
            <person name="Grigoriev I.V."/>
            <person name="Vagvolgyi C."/>
            <person name="Papp T."/>
            <person name="Martin F.M."/>
            <person name="Miettinen O."/>
            <person name="Hibbett D.S."/>
            <person name="Nagy L.G."/>
        </authorList>
    </citation>
    <scope>NUCLEOTIDE SEQUENCE [LARGE SCALE GENOMIC DNA]</scope>
    <source>
        <strain evidence="1 2">NL-1719</strain>
    </source>
</reference>
<accession>A0ACD3AT26</accession>
<evidence type="ECO:0000313" key="2">
    <source>
        <dbReference type="Proteomes" id="UP000308600"/>
    </source>
</evidence>
<sequence>MEDLIDLLDADVPSGFEGQLLELIIGAQKGSLKELSILARVYGSLPEPLTGQIHLIFLNHLNSSEVPIKPKSDIAGIEERRAFWSLWALAQLAGPLFQSRSRTDPCGEEFTEAWPGVFKWSAYFYTFRVQTLGKDQGATAISRQRRVVRDVLIGSWCALSCSKSAKGAMSRTRGVVDIAARLWIFEADVDGARVIPFCDGIPTMSFLLDLIWSNGDQAALDGLISAAGGDIGRIAQSICSWLKKVIKSSEFVGNPREGFRIFLFFSQLCSTKPEVHEAFLNHGAISICVKLLIRIAFVINEGLRNPEDRPEFVQVTKAAFQFLWSSIEVGTGLPWVLEAIHSGLLAAFVGCSPLYDYLTPDEYIALSRIITNTIPRYLAYCSVVQSVDATFLKLERTAQFLSLRKTRAWEAFIGLATLTSSRMGVVGTLKQVKKETTICTNPRCRKSDVRTKFRKCAKCGWALYCSKGCQTVHWREFGHKKDCREPSKMYHGLQEDGNITPRDLDFIQALNVCEARYNLPYLKRLASTKHPGVPLEDLIIAINYDAVPTTYQVLSPSVLKENTNFFTSRTNPYRPDAEAIFIPYVIGLVPYSGTTGPRTHATEARVWDLDLNLTMMDGTEARVDPTGNKIIDWMSEEAEARAKLYCDF</sequence>
<proteinExistence type="predicted"/>
<protein>
    <submittedName>
        <fullName evidence="1">Uncharacterized protein</fullName>
    </submittedName>
</protein>
<name>A0ACD3AT26_9AGAR</name>